<proteinExistence type="predicted"/>
<organism evidence="1 2">
    <name type="scientific">Pyropia yezoensis</name>
    <name type="common">Susabi-nori</name>
    <name type="synonym">Porphyra yezoensis</name>
    <dbReference type="NCBI Taxonomy" id="2788"/>
    <lineage>
        <taxon>Eukaryota</taxon>
        <taxon>Rhodophyta</taxon>
        <taxon>Bangiophyceae</taxon>
        <taxon>Bangiales</taxon>
        <taxon>Bangiaceae</taxon>
        <taxon>Pyropia</taxon>
    </lineage>
</organism>
<keyword evidence="2" id="KW-1185">Reference proteome</keyword>
<comment type="caution">
    <text evidence="1">The sequence shown here is derived from an EMBL/GenBank/DDBJ whole genome shotgun (WGS) entry which is preliminary data.</text>
</comment>
<dbReference type="EMBL" id="CM020618">
    <property type="protein sequence ID" value="KAK1858176.1"/>
    <property type="molecule type" value="Genomic_DNA"/>
</dbReference>
<protein>
    <submittedName>
        <fullName evidence="1">Uncharacterized protein</fullName>
    </submittedName>
</protein>
<evidence type="ECO:0000313" key="1">
    <source>
        <dbReference type="EMBL" id="KAK1858176.1"/>
    </source>
</evidence>
<gene>
    <name evidence="1" type="ORF">I4F81_000787</name>
</gene>
<sequence length="709" mass="71648">MGVRSVHPRGRPEGHRSRPRRVCWPWAVAAAAAASTVAVVVATAAAVAEGAATASPPPPDLIVPDELLPPLPGGLRPERTPSARGCMPAGGPCGSGTMGAAACCDGPAACVADPLVAGGAPRCQWAFGTYRGMTLTPLSRYDLLSPGLDASIKRMKSLSVDTVALVFYHFQDNDTSTEIFLDYNRYSADPTALAAAVRLIHANGLKVLLKPHIGLNNNQFRGIIQPTAAYLAAYRAHILEWSAWATTHAVDVMCVGAELKGLEPAADFWRTLVADVRGLYQGPVTYAANWDSYQTITWNDVLDFIGIDTYFPLIPPQDPPVQHTLPQLLDGWSWVFRAMSDWHERTAPDAAVVFLETGCRSIRGAAAAPWDSEVDGTVDTTEQSRYYRSLFAMAGRYPWVAGHFPWHWEAEPEHGGPTDGGYTLWGKPAAAVVGWYYRGGDGEAAVGNATVAPSQAKAVAAAVAKAAVKAEAVDKAKEVASAKKAALEEAAALSKKAAKAQAAAAVEEAAEAEKAAEAEAAAEAEEAAEAEADSDALSMAAVEAETKGTASQSPTAAAAAAAATAAATSASRSADVAATAAADAAAAVSAATVATAAASAALRTASVDAAAARALFIVANATTTDTGDGGDSGGVFATPAPAAAGAAMAASATAAVSAAAATAAVAAARVAKRAAAAATAASVAATAVAAADATAAAAAASVAVAARAA</sequence>
<reference evidence="1" key="1">
    <citation type="submission" date="2019-11" db="EMBL/GenBank/DDBJ databases">
        <title>Nori genome reveals adaptations in red seaweeds to the harsh intertidal environment.</title>
        <authorList>
            <person name="Wang D."/>
            <person name="Mao Y."/>
        </authorList>
    </citation>
    <scope>NUCLEOTIDE SEQUENCE</scope>
    <source>
        <tissue evidence="1">Gametophyte</tissue>
    </source>
</reference>
<accession>A0ACC3BKB1</accession>
<dbReference type="Proteomes" id="UP000798662">
    <property type="component" value="Chromosome 1"/>
</dbReference>
<evidence type="ECO:0000313" key="2">
    <source>
        <dbReference type="Proteomes" id="UP000798662"/>
    </source>
</evidence>
<name>A0ACC3BKB1_PYRYE</name>